<sequence length="70" mass="8174">MVDQWQREEGEVKLTNTNKTKNEKYNGKRARDLPEMANGVLSSSNRGRQRPKVLWRRWSTNGKGKSEILD</sequence>
<evidence type="ECO:0000313" key="2">
    <source>
        <dbReference type="Proteomes" id="UP001164250"/>
    </source>
</evidence>
<protein>
    <submittedName>
        <fullName evidence="1">Uncharacterized protein</fullName>
    </submittedName>
</protein>
<keyword evidence="2" id="KW-1185">Reference proteome</keyword>
<dbReference type="Proteomes" id="UP001164250">
    <property type="component" value="Chromosome 5"/>
</dbReference>
<reference evidence="2" key="1">
    <citation type="journal article" date="2023" name="G3 (Bethesda)">
        <title>Genome assembly and association tests identify interacting loci associated with vigor, precocity, and sex in interspecific pistachio rootstocks.</title>
        <authorList>
            <person name="Palmer W."/>
            <person name="Jacygrad E."/>
            <person name="Sagayaradj S."/>
            <person name="Cavanaugh K."/>
            <person name="Han R."/>
            <person name="Bertier L."/>
            <person name="Beede B."/>
            <person name="Kafkas S."/>
            <person name="Golino D."/>
            <person name="Preece J."/>
            <person name="Michelmore R."/>
        </authorList>
    </citation>
    <scope>NUCLEOTIDE SEQUENCE [LARGE SCALE GENOMIC DNA]</scope>
</reference>
<accession>A0ACC1BDY6</accession>
<name>A0ACC1BDY6_9ROSI</name>
<organism evidence="1 2">
    <name type="scientific">Pistacia atlantica</name>
    <dbReference type="NCBI Taxonomy" id="434234"/>
    <lineage>
        <taxon>Eukaryota</taxon>
        <taxon>Viridiplantae</taxon>
        <taxon>Streptophyta</taxon>
        <taxon>Embryophyta</taxon>
        <taxon>Tracheophyta</taxon>
        <taxon>Spermatophyta</taxon>
        <taxon>Magnoliopsida</taxon>
        <taxon>eudicotyledons</taxon>
        <taxon>Gunneridae</taxon>
        <taxon>Pentapetalae</taxon>
        <taxon>rosids</taxon>
        <taxon>malvids</taxon>
        <taxon>Sapindales</taxon>
        <taxon>Anacardiaceae</taxon>
        <taxon>Pistacia</taxon>
    </lineage>
</organism>
<comment type="caution">
    <text evidence="1">The sequence shown here is derived from an EMBL/GenBank/DDBJ whole genome shotgun (WGS) entry which is preliminary data.</text>
</comment>
<proteinExistence type="predicted"/>
<gene>
    <name evidence="1" type="ORF">Patl1_29043</name>
</gene>
<dbReference type="EMBL" id="CM047901">
    <property type="protein sequence ID" value="KAJ0097143.1"/>
    <property type="molecule type" value="Genomic_DNA"/>
</dbReference>
<evidence type="ECO:0000313" key="1">
    <source>
        <dbReference type="EMBL" id="KAJ0097143.1"/>
    </source>
</evidence>